<dbReference type="Proteomes" id="UP000015354">
    <property type="component" value="Unassembled WGS sequence"/>
</dbReference>
<reference evidence="2 3" key="1">
    <citation type="journal article" date="2013" name="PLoS ONE">
        <title>Predicting the Proteins of Angomonas deanei, Strigomonas culicis and Their Respective Endosymbionts Reveals New Aspects of the Trypanosomatidae Family.</title>
        <authorList>
            <person name="Motta M.C."/>
            <person name="Martins A.C."/>
            <person name="de Souza S.S."/>
            <person name="Catta-Preta C.M."/>
            <person name="Silva R."/>
            <person name="Klein C.C."/>
            <person name="de Almeida L.G."/>
            <person name="de Lima Cunha O."/>
            <person name="Ciapina L.P."/>
            <person name="Brocchi M."/>
            <person name="Colabardini A.C."/>
            <person name="de Araujo Lima B."/>
            <person name="Machado C.R."/>
            <person name="de Almeida Soares C.M."/>
            <person name="Probst C.M."/>
            <person name="de Menezes C.B."/>
            <person name="Thompson C.E."/>
            <person name="Bartholomeu D.C."/>
            <person name="Gradia D.F."/>
            <person name="Pavoni D.P."/>
            <person name="Grisard E.C."/>
            <person name="Fantinatti-Garboggini F."/>
            <person name="Marchini F.K."/>
            <person name="Rodrigues-Luiz G.F."/>
            <person name="Wagner G."/>
            <person name="Goldman G.H."/>
            <person name="Fietto J.L."/>
            <person name="Elias M.C."/>
            <person name="Goldman M.H."/>
            <person name="Sagot M.F."/>
            <person name="Pereira M."/>
            <person name="Stoco P.H."/>
            <person name="de Mendonca-Neto R.P."/>
            <person name="Teixeira S.M."/>
            <person name="Maciel T.E."/>
            <person name="de Oliveira Mendes T.A."/>
            <person name="Urmenyi T.P."/>
            <person name="de Souza W."/>
            <person name="Schenkman S."/>
            <person name="de Vasconcelos A.T."/>
        </authorList>
    </citation>
    <scope>NUCLEOTIDE SEQUENCE [LARGE SCALE GENOMIC DNA]</scope>
</reference>
<comment type="caution">
    <text evidence="2">The sequence shown here is derived from an EMBL/GenBank/DDBJ whole genome shotgun (WGS) entry which is preliminary data.</text>
</comment>
<dbReference type="GO" id="GO:0045271">
    <property type="term" value="C:respiratory chain complex I"/>
    <property type="evidence" value="ECO:0007669"/>
    <property type="project" value="InterPro"/>
</dbReference>
<dbReference type="AlphaFoldDB" id="S9UK74"/>
<name>S9UK74_9TRYP</name>
<sequence>MSSCLTFGAFGSNPLAKKYGELAVQSSKVGSKNFVYQNFYDNRMPGPRHNARQSDLPWKDSLTWARWRWIMHDFRMFGLGGFIYKHVYIGEAWRRKDEKIFVGKDENGNKYWMARRTQGTLFSRFVEPKDPHWFRGQAPHCAPPTWLKWLQFNAAHSPAQVRARGEWGLNSRMGMPLPFNIKYDDFSPLNWGETWSRDPMWVAGPLQLVNPERKALQEAGFSRWVQNQGNPLYMPFCGVHDYSDELVEEYYRGQWAFGRTSKGNDHDEWRN</sequence>
<protein>
    <submittedName>
        <fullName evidence="2">Uncharacterized protein</fullName>
    </submittedName>
</protein>
<organism evidence="2 3">
    <name type="scientific">Strigomonas culicis</name>
    <dbReference type="NCBI Taxonomy" id="28005"/>
    <lineage>
        <taxon>Eukaryota</taxon>
        <taxon>Discoba</taxon>
        <taxon>Euglenozoa</taxon>
        <taxon>Kinetoplastea</taxon>
        <taxon>Metakinetoplastina</taxon>
        <taxon>Trypanosomatida</taxon>
        <taxon>Trypanosomatidae</taxon>
        <taxon>Strigomonadinae</taxon>
        <taxon>Strigomonas</taxon>
    </lineage>
</organism>
<evidence type="ECO:0000313" key="2">
    <source>
        <dbReference type="EMBL" id="EPY29328.1"/>
    </source>
</evidence>
<evidence type="ECO:0000256" key="1">
    <source>
        <dbReference type="ARBA" id="ARBA00007355"/>
    </source>
</evidence>
<proteinExistence type="inferred from homology"/>
<comment type="similarity">
    <text evidence="1">Belongs to the complex I NDUFA12 subunit family.</text>
</comment>
<keyword evidence="3" id="KW-1185">Reference proteome</keyword>
<dbReference type="Pfam" id="PF05071">
    <property type="entry name" value="NDUFA12"/>
    <property type="match status" value="1"/>
</dbReference>
<gene>
    <name evidence="2" type="ORF">STCU_04611</name>
</gene>
<dbReference type="InterPro" id="IPR007763">
    <property type="entry name" value="NDUFA12"/>
</dbReference>
<dbReference type="EMBL" id="ATMH01004611">
    <property type="protein sequence ID" value="EPY29328.1"/>
    <property type="molecule type" value="Genomic_DNA"/>
</dbReference>
<evidence type="ECO:0000313" key="3">
    <source>
        <dbReference type="Proteomes" id="UP000015354"/>
    </source>
</evidence>
<dbReference type="OrthoDB" id="274641at2759"/>
<accession>S9UK74</accession>